<organism evidence="1 2">
    <name type="scientific">Ensifer canadensis</name>
    <dbReference type="NCBI Taxonomy" id="555315"/>
    <lineage>
        <taxon>Bacteria</taxon>
        <taxon>Pseudomonadati</taxon>
        <taxon>Pseudomonadota</taxon>
        <taxon>Alphaproteobacteria</taxon>
        <taxon>Hyphomicrobiales</taxon>
        <taxon>Rhizobiaceae</taxon>
        <taxon>Sinorhizobium/Ensifer group</taxon>
        <taxon>Ensifer</taxon>
    </lineage>
</organism>
<protein>
    <recommendedName>
        <fullName evidence="3">Transmembrane protein</fullName>
    </recommendedName>
</protein>
<dbReference type="Proteomes" id="UP000744980">
    <property type="component" value="Unassembled WGS sequence"/>
</dbReference>
<dbReference type="EMBL" id="WXFA01000003">
    <property type="protein sequence ID" value="MBM3090323.1"/>
    <property type="molecule type" value="Genomic_DNA"/>
</dbReference>
<comment type="caution">
    <text evidence="1">The sequence shown here is derived from an EMBL/GenBank/DDBJ whole genome shotgun (WGS) entry which is preliminary data.</text>
</comment>
<proteinExistence type="predicted"/>
<evidence type="ECO:0008006" key="3">
    <source>
        <dbReference type="Google" id="ProtNLM"/>
    </source>
</evidence>
<name>A0AAW4FE92_9HYPH</name>
<dbReference type="AlphaFoldDB" id="A0AAW4FE92"/>
<reference evidence="1 2" key="1">
    <citation type="submission" date="2020-01" db="EMBL/GenBank/DDBJ databases">
        <title>Draft genome assembly of Ensifer adhaerens T173.</title>
        <authorList>
            <person name="Craig J.E."/>
            <person name="Stinchcombe J.R."/>
        </authorList>
    </citation>
    <scope>NUCLEOTIDE SEQUENCE [LARGE SCALE GENOMIC DNA]</scope>
    <source>
        <strain evidence="1 2">T173</strain>
    </source>
</reference>
<sequence>MKMRKMYGKILCATVVGLALLVGDHLVPMPFGSFVSEAQAVVGHPATPGSVAGVARRTTRRVIRRSTVYVAALPTGCVRTSVNGVVIWRCGGVYYQPYGGRYVVVYID</sequence>
<dbReference type="RefSeq" id="WP_057206957.1">
    <property type="nucleotide sequence ID" value="NZ_WXFA01000003.1"/>
</dbReference>
<accession>A0AAW4FE92</accession>
<keyword evidence="2" id="KW-1185">Reference proteome</keyword>
<evidence type="ECO:0000313" key="2">
    <source>
        <dbReference type="Proteomes" id="UP000744980"/>
    </source>
</evidence>
<evidence type="ECO:0000313" key="1">
    <source>
        <dbReference type="EMBL" id="MBM3090323.1"/>
    </source>
</evidence>
<gene>
    <name evidence="1" type="ORF">GFB56_05795</name>
</gene>